<protein>
    <submittedName>
        <fullName evidence="1">Uncharacterized protein</fullName>
    </submittedName>
</protein>
<comment type="caution">
    <text evidence="1">The sequence shown here is derived from an EMBL/GenBank/DDBJ whole genome shotgun (WGS) entry which is preliminary data.</text>
</comment>
<reference evidence="1" key="1">
    <citation type="submission" date="2019-11" db="EMBL/GenBank/DDBJ databases">
        <title>Nori genome reveals adaptations in red seaweeds to the harsh intertidal environment.</title>
        <authorList>
            <person name="Wang D."/>
            <person name="Mao Y."/>
        </authorList>
    </citation>
    <scope>NUCLEOTIDE SEQUENCE</scope>
    <source>
        <tissue evidence="1">Gametophyte</tissue>
    </source>
</reference>
<gene>
    <name evidence="1" type="ORF">I4F81_002815</name>
</gene>
<accession>A0ACC3BS35</accession>
<evidence type="ECO:0000313" key="2">
    <source>
        <dbReference type="Proteomes" id="UP000798662"/>
    </source>
</evidence>
<dbReference type="Proteomes" id="UP000798662">
    <property type="component" value="Chromosome 1"/>
</dbReference>
<organism evidence="1 2">
    <name type="scientific">Pyropia yezoensis</name>
    <name type="common">Susabi-nori</name>
    <name type="synonym">Porphyra yezoensis</name>
    <dbReference type="NCBI Taxonomy" id="2788"/>
    <lineage>
        <taxon>Eukaryota</taxon>
        <taxon>Rhodophyta</taxon>
        <taxon>Bangiophyceae</taxon>
        <taxon>Bangiales</taxon>
        <taxon>Bangiaceae</taxon>
        <taxon>Pyropia</taxon>
    </lineage>
</organism>
<dbReference type="EMBL" id="CM020618">
    <property type="protein sequence ID" value="KAK1860226.1"/>
    <property type="molecule type" value="Genomic_DNA"/>
</dbReference>
<proteinExistence type="predicted"/>
<keyword evidence="2" id="KW-1185">Reference proteome</keyword>
<name>A0ACC3BS35_PYRYE</name>
<sequence length="297" mass="30638">MAEASAFLLPGAPRPIVSPRGVARRCCTRRPSHGLLRWRSPRLPSFVMSSSSSQSSAANPAGDDDDEDDCTDASPPSVDAASASSSDGAPPLPDSEDDDGPPPPLDYSALAARIAALPTADEVVDGGTVHRFDTIEAEDAAGYAAAYRSAVSLYLLLVGDGRSGRGGGGSEGVGGADVYALAVGRDRVALVFATRNDAVLYGRMMLARGGDARHRRVRVAELQPDDVERLCESGGMRMGFVPAGSLSLSRGDWLSEVGEEGGDDGNDVLADGGMDEGEASALREKLNKLFETGGGGA</sequence>
<evidence type="ECO:0000313" key="1">
    <source>
        <dbReference type="EMBL" id="KAK1860226.1"/>
    </source>
</evidence>